<protein>
    <submittedName>
        <fullName evidence="1">Uncharacterized protein</fullName>
    </submittedName>
</protein>
<sequence length="44" mass="5204">VTEYFKGLIGPFMRKQLYFNPQEASPVLKEVRPSLIKMRVTDYL</sequence>
<dbReference type="AlphaFoldDB" id="A0A381NJV6"/>
<proteinExistence type="predicted"/>
<evidence type="ECO:0000313" key="1">
    <source>
        <dbReference type="EMBL" id="SUZ54896.1"/>
    </source>
</evidence>
<gene>
    <name evidence="1" type="ORF">METZ01_LOCUS7750</name>
</gene>
<accession>A0A381NJV6</accession>
<reference evidence="1" key="1">
    <citation type="submission" date="2018-05" db="EMBL/GenBank/DDBJ databases">
        <authorList>
            <person name="Lanie J.A."/>
            <person name="Ng W.-L."/>
            <person name="Kazmierczak K.M."/>
            <person name="Andrzejewski T.M."/>
            <person name="Davidsen T.M."/>
            <person name="Wayne K.J."/>
            <person name="Tettelin H."/>
            <person name="Glass J.I."/>
            <person name="Rusch D."/>
            <person name="Podicherti R."/>
            <person name="Tsui H.-C.T."/>
            <person name="Winkler M.E."/>
        </authorList>
    </citation>
    <scope>NUCLEOTIDE SEQUENCE</scope>
</reference>
<feature type="non-terminal residue" evidence="1">
    <location>
        <position position="1"/>
    </location>
</feature>
<organism evidence="1">
    <name type="scientific">marine metagenome</name>
    <dbReference type="NCBI Taxonomy" id="408172"/>
    <lineage>
        <taxon>unclassified sequences</taxon>
        <taxon>metagenomes</taxon>
        <taxon>ecological metagenomes</taxon>
    </lineage>
</organism>
<dbReference type="EMBL" id="UINC01000414">
    <property type="protein sequence ID" value="SUZ54896.1"/>
    <property type="molecule type" value="Genomic_DNA"/>
</dbReference>
<name>A0A381NJV6_9ZZZZ</name>